<reference evidence="2 3" key="1">
    <citation type="submission" date="2013-12" db="EMBL/GenBank/DDBJ databases">
        <authorList>
            <person name="Stott M."/>
        </authorList>
    </citation>
    <scope>NUCLEOTIDE SEQUENCE [LARGE SCALE GENOMIC DNA]</scope>
    <source>
        <strain evidence="2 3">K22</strain>
    </source>
</reference>
<dbReference type="AlphaFoldDB" id="A0A0B6X112"/>
<dbReference type="Proteomes" id="UP000031518">
    <property type="component" value="Unassembled WGS sequence"/>
</dbReference>
<dbReference type="EMBL" id="CBXV010000008">
    <property type="protein sequence ID" value="CDM66244.1"/>
    <property type="molecule type" value="Genomic_DNA"/>
</dbReference>
<protein>
    <submittedName>
        <fullName evidence="2">Methyltransferase domain</fullName>
    </submittedName>
</protein>
<keyword evidence="3" id="KW-1185">Reference proteome</keyword>
<dbReference type="SUPFAM" id="SSF53335">
    <property type="entry name" value="S-adenosyl-L-methionine-dependent methyltransferases"/>
    <property type="match status" value="1"/>
</dbReference>
<sequence>MGWRLKAMVQNIIASLPFSNETYYLVQRSLGSLRPGRRDPREWLTAAVQMVNWIRSYGRDVAGKSFLEVGTGRAIDLPLGLWLCGASRVLTVDLNRYLSSTIVKESLKFLHDHRDQVINIFDSIEKDSLFQSRFDRLLNFNGGLADLLRMTQIEYVSPADAAHLSVDSGSFDFHISYTVMEHIPPEVIVAILLEARRLLKPDGLLLHHIDCSDHFSHGDKSISAINFLQFGEAEWNKLAGNQFMYHNRLRAYEYIELFKCAGVKIIREQQAIDENSLQILKNGFKLHERFRGLEPEKLAASSITIMGSFSEDT</sequence>
<reference evidence="2 3" key="2">
    <citation type="submission" date="2015-01" db="EMBL/GenBank/DDBJ databases">
        <title>Complete genome sequence of Pyrinomonas methylaliphatogenes type strain K22T.</title>
        <authorList>
            <person name="Lee K.C.Y."/>
            <person name="Power J.F."/>
            <person name="Dunfield P.F."/>
            <person name="Morgan X.C."/>
            <person name="Huttenhower C."/>
            <person name="Stott M.B."/>
        </authorList>
    </citation>
    <scope>NUCLEOTIDE SEQUENCE [LARGE SCALE GENOMIC DNA]</scope>
    <source>
        <strain evidence="2 3">K22</strain>
    </source>
</reference>
<dbReference type="GO" id="GO:0032259">
    <property type="term" value="P:methylation"/>
    <property type="evidence" value="ECO:0007669"/>
    <property type="project" value="UniProtKB-KW"/>
</dbReference>
<gene>
    <name evidence="2" type="ORF">PYK22_02264</name>
</gene>
<proteinExistence type="predicted"/>
<evidence type="ECO:0000259" key="1">
    <source>
        <dbReference type="Pfam" id="PF08241"/>
    </source>
</evidence>
<dbReference type="Pfam" id="PF08241">
    <property type="entry name" value="Methyltransf_11"/>
    <property type="match status" value="1"/>
</dbReference>
<dbReference type="InterPro" id="IPR029063">
    <property type="entry name" value="SAM-dependent_MTases_sf"/>
</dbReference>
<evidence type="ECO:0000313" key="3">
    <source>
        <dbReference type="Proteomes" id="UP000031518"/>
    </source>
</evidence>
<dbReference type="OrthoDB" id="8210690at2"/>
<keyword evidence="2" id="KW-0808">Transferase</keyword>
<dbReference type="RefSeq" id="WP_083437797.1">
    <property type="nucleotide sequence ID" value="NZ_CBXV010000008.1"/>
</dbReference>
<dbReference type="GO" id="GO:0008757">
    <property type="term" value="F:S-adenosylmethionine-dependent methyltransferase activity"/>
    <property type="evidence" value="ECO:0007669"/>
    <property type="project" value="InterPro"/>
</dbReference>
<feature type="domain" description="Methyltransferase type 11" evidence="1">
    <location>
        <begin position="157"/>
        <end position="206"/>
    </location>
</feature>
<keyword evidence="2" id="KW-0489">Methyltransferase</keyword>
<organism evidence="2 3">
    <name type="scientific">Pyrinomonas methylaliphatogenes</name>
    <dbReference type="NCBI Taxonomy" id="454194"/>
    <lineage>
        <taxon>Bacteria</taxon>
        <taxon>Pseudomonadati</taxon>
        <taxon>Acidobacteriota</taxon>
        <taxon>Blastocatellia</taxon>
        <taxon>Blastocatellales</taxon>
        <taxon>Pyrinomonadaceae</taxon>
        <taxon>Pyrinomonas</taxon>
    </lineage>
</organism>
<name>A0A0B6X112_9BACT</name>
<dbReference type="InterPro" id="IPR013216">
    <property type="entry name" value="Methyltransf_11"/>
</dbReference>
<accession>A0A0B6X112</accession>
<evidence type="ECO:0000313" key="2">
    <source>
        <dbReference type="EMBL" id="CDM66244.1"/>
    </source>
</evidence>
<dbReference type="Gene3D" id="3.40.50.150">
    <property type="entry name" value="Vaccinia Virus protein VP39"/>
    <property type="match status" value="1"/>
</dbReference>